<sequence>MGCTSSNQVQNAQKIQSSKENQFINHSYFIKENEKQIKDNYIIKNKLGEGNVGVVRRVIEKNTGDEKAMKIIPKNLQDKDQELQLTMEIDILKQLDHPSIIKMYEFYQDKKNFYIITEIVKGGELFDKIVDINSFNEIDAAYIFNQIISVVQYIHEKKIMHRDLKPENVLLEYDSTSQNPTKYSIKVIDWGTATIFDEKKQTKIVGTPYYIAPEVLRKSYTEKSDIWTCGIILYIMLTGEPPFFGKENEIVQNIMDCKFSMDQDVWKVISVECKDLIKQMICPEEKRLSAAQVQMHPWVQKHIALFKESLKDSKVEQNKLQLNKLKKFTTKNRFHQAILTYISSQLTSKEDLLQFKSIFEKMDLNNDGQLTKDEIESGFKQFQEFFHGDYDIDKIFTNVDLDGNGKINYSEFITACIQHENSMIDSKLQKAFEVFDSDGNNYLTKDELMDIFDSKFKQSDKESQIKQIYSQFDTNGDEQISFDEFKLMMKKYAETS</sequence>
<feature type="domain" description="EF-hand" evidence="16">
    <location>
        <begin position="460"/>
        <end position="495"/>
    </location>
</feature>
<feature type="domain" description="EF-hand" evidence="16">
    <location>
        <begin position="391"/>
        <end position="422"/>
    </location>
</feature>
<proteinExistence type="inferred from homology"/>
<dbReference type="SUPFAM" id="SSF56112">
    <property type="entry name" value="Protein kinase-like (PK-like)"/>
    <property type="match status" value="1"/>
</dbReference>
<evidence type="ECO:0000256" key="4">
    <source>
        <dbReference type="ARBA" id="ARBA00022527"/>
    </source>
</evidence>
<comment type="cofactor">
    <cofactor evidence="1">
        <name>Mg(2+)</name>
        <dbReference type="ChEBI" id="CHEBI:18420"/>
    </cofactor>
</comment>
<keyword evidence="7" id="KW-0677">Repeat</keyword>
<dbReference type="GO" id="GO:0005524">
    <property type="term" value="F:ATP binding"/>
    <property type="evidence" value="ECO:0007669"/>
    <property type="project" value="UniProtKB-KW"/>
</dbReference>
<dbReference type="InterPro" id="IPR008271">
    <property type="entry name" value="Ser/Thr_kinase_AS"/>
</dbReference>
<keyword evidence="5" id="KW-0808">Transferase</keyword>
<protein>
    <recommendedName>
        <fullName evidence="3">non-specific serine/threonine protein kinase</fullName>
        <ecNumber evidence="3">2.7.11.1</ecNumber>
    </recommendedName>
</protein>
<dbReference type="FunFam" id="1.10.238.10:FF:000003">
    <property type="entry name" value="Calmodulin A"/>
    <property type="match status" value="1"/>
</dbReference>
<dbReference type="RefSeq" id="XP_001012485.2">
    <property type="nucleotide sequence ID" value="XM_001012485.2"/>
</dbReference>
<dbReference type="FunFam" id="3.30.200.20:FF:000315">
    <property type="entry name" value="Calcium-dependent protein kinase 3"/>
    <property type="match status" value="1"/>
</dbReference>
<comment type="subunit">
    <text evidence="2">Monomer.</text>
</comment>
<comment type="catalytic activity">
    <reaction evidence="14">
        <text>L-seryl-[protein] + ATP = O-phospho-L-seryl-[protein] + ADP + H(+)</text>
        <dbReference type="Rhea" id="RHEA:17989"/>
        <dbReference type="Rhea" id="RHEA-COMP:9863"/>
        <dbReference type="Rhea" id="RHEA-COMP:11604"/>
        <dbReference type="ChEBI" id="CHEBI:15378"/>
        <dbReference type="ChEBI" id="CHEBI:29999"/>
        <dbReference type="ChEBI" id="CHEBI:30616"/>
        <dbReference type="ChEBI" id="CHEBI:83421"/>
        <dbReference type="ChEBI" id="CHEBI:456216"/>
        <dbReference type="EC" id="2.7.11.1"/>
    </reaction>
</comment>
<keyword evidence="18" id="KW-1185">Reference proteome</keyword>
<comment type="similarity">
    <text evidence="12">Belongs to the protein kinase superfamily. Ser/Thr protein kinase family. CDPK subfamily.</text>
</comment>
<name>Q235P0_TETTS</name>
<dbReference type="KEGG" id="tet:TTHERM_01052880"/>
<dbReference type="EMBL" id="GG662759">
    <property type="protein sequence ID" value="EAR92240.2"/>
    <property type="molecule type" value="Genomic_DNA"/>
</dbReference>
<dbReference type="PROSITE" id="PS50222">
    <property type="entry name" value="EF_HAND_2"/>
    <property type="match status" value="4"/>
</dbReference>
<feature type="domain" description="Protein kinase" evidence="15">
    <location>
        <begin position="41"/>
        <end position="299"/>
    </location>
</feature>
<feature type="domain" description="EF-hand" evidence="16">
    <location>
        <begin position="423"/>
        <end position="458"/>
    </location>
</feature>
<evidence type="ECO:0000256" key="1">
    <source>
        <dbReference type="ARBA" id="ARBA00001946"/>
    </source>
</evidence>
<reference evidence="18" key="1">
    <citation type="journal article" date="2006" name="PLoS Biol.">
        <title>Macronuclear genome sequence of the ciliate Tetrahymena thermophila, a model eukaryote.</title>
        <authorList>
            <person name="Eisen J.A."/>
            <person name="Coyne R.S."/>
            <person name="Wu M."/>
            <person name="Wu D."/>
            <person name="Thiagarajan M."/>
            <person name="Wortman J.R."/>
            <person name="Badger J.H."/>
            <person name="Ren Q."/>
            <person name="Amedeo P."/>
            <person name="Jones K.M."/>
            <person name="Tallon L.J."/>
            <person name="Delcher A.L."/>
            <person name="Salzberg S.L."/>
            <person name="Silva J.C."/>
            <person name="Haas B.J."/>
            <person name="Majoros W.H."/>
            <person name="Farzad M."/>
            <person name="Carlton J.M."/>
            <person name="Smith R.K. Jr."/>
            <person name="Garg J."/>
            <person name="Pearlman R.E."/>
            <person name="Karrer K.M."/>
            <person name="Sun L."/>
            <person name="Manning G."/>
            <person name="Elde N.C."/>
            <person name="Turkewitz A.P."/>
            <person name="Asai D.J."/>
            <person name="Wilkes D.E."/>
            <person name="Wang Y."/>
            <person name="Cai H."/>
            <person name="Collins K."/>
            <person name="Stewart B.A."/>
            <person name="Lee S.R."/>
            <person name="Wilamowska K."/>
            <person name="Weinberg Z."/>
            <person name="Ruzzo W.L."/>
            <person name="Wloga D."/>
            <person name="Gaertig J."/>
            <person name="Frankel J."/>
            <person name="Tsao C.-C."/>
            <person name="Gorovsky M.A."/>
            <person name="Keeling P.J."/>
            <person name="Waller R.F."/>
            <person name="Patron N.J."/>
            <person name="Cherry J.M."/>
            <person name="Stover N.A."/>
            <person name="Krieger C.J."/>
            <person name="del Toro C."/>
            <person name="Ryder H.F."/>
            <person name="Williamson S.C."/>
            <person name="Barbeau R.A."/>
            <person name="Hamilton E.P."/>
            <person name="Orias E."/>
        </authorList>
    </citation>
    <scope>NUCLEOTIDE SEQUENCE [LARGE SCALE GENOMIC DNA]</scope>
    <source>
        <strain evidence="18">SB210</strain>
    </source>
</reference>
<keyword evidence="10" id="KW-0106">Calcium</keyword>
<keyword evidence="4" id="KW-0723">Serine/threonine-protein kinase</keyword>
<dbReference type="Pfam" id="PF00069">
    <property type="entry name" value="Pkinase"/>
    <property type="match status" value="1"/>
</dbReference>
<evidence type="ECO:0000256" key="12">
    <source>
        <dbReference type="ARBA" id="ARBA00024334"/>
    </source>
</evidence>
<evidence type="ECO:0000313" key="18">
    <source>
        <dbReference type="Proteomes" id="UP000009168"/>
    </source>
</evidence>
<dbReference type="AlphaFoldDB" id="Q235P0"/>
<dbReference type="PROSITE" id="PS50011">
    <property type="entry name" value="PROTEIN_KINASE_DOM"/>
    <property type="match status" value="1"/>
</dbReference>
<dbReference type="Gene3D" id="3.30.200.20">
    <property type="entry name" value="Phosphorylase Kinase, domain 1"/>
    <property type="match status" value="1"/>
</dbReference>
<keyword evidence="9 17" id="KW-0418">Kinase</keyword>
<evidence type="ECO:0000256" key="7">
    <source>
        <dbReference type="ARBA" id="ARBA00022737"/>
    </source>
</evidence>
<evidence type="ECO:0000256" key="11">
    <source>
        <dbReference type="ARBA" id="ARBA00022840"/>
    </source>
</evidence>
<keyword evidence="11" id="KW-0067">ATP-binding</keyword>
<dbReference type="InterPro" id="IPR050205">
    <property type="entry name" value="CDPK_Ser/Thr_kinases"/>
</dbReference>
<dbReference type="eggNOG" id="KOG0032">
    <property type="taxonomic scope" value="Eukaryota"/>
</dbReference>
<dbReference type="GeneID" id="7835633"/>
<evidence type="ECO:0000259" key="15">
    <source>
        <dbReference type="PROSITE" id="PS50011"/>
    </source>
</evidence>
<dbReference type="Gene3D" id="1.10.510.10">
    <property type="entry name" value="Transferase(Phosphotransferase) domain 1"/>
    <property type="match status" value="1"/>
</dbReference>
<dbReference type="InParanoid" id="Q235P0"/>
<evidence type="ECO:0000313" key="17">
    <source>
        <dbReference type="EMBL" id="EAR92240.2"/>
    </source>
</evidence>
<dbReference type="Proteomes" id="UP000009168">
    <property type="component" value="Unassembled WGS sequence"/>
</dbReference>
<evidence type="ECO:0000256" key="5">
    <source>
        <dbReference type="ARBA" id="ARBA00022679"/>
    </source>
</evidence>
<dbReference type="Gene3D" id="1.10.238.10">
    <property type="entry name" value="EF-hand"/>
    <property type="match status" value="2"/>
</dbReference>
<dbReference type="FunFam" id="1.10.510.10:FF:000571">
    <property type="entry name" value="Maternal embryonic leucine zipper kinase"/>
    <property type="match status" value="1"/>
</dbReference>
<dbReference type="HOGENOM" id="CLU_000288_37_4_1"/>
<organism evidence="17 18">
    <name type="scientific">Tetrahymena thermophila (strain SB210)</name>
    <dbReference type="NCBI Taxonomy" id="312017"/>
    <lineage>
        <taxon>Eukaryota</taxon>
        <taxon>Sar</taxon>
        <taxon>Alveolata</taxon>
        <taxon>Ciliophora</taxon>
        <taxon>Intramacronucleata</taxon>
        <taxon>Oligohymenophorea</taxon>
        <taxon>Hymenostomatida</taxon>
        <taxon>Tetrahymenina</taxon>
        <taxon>Tetrahymenidae</taxon>
        <taxon>Tetrahymena</taxon>
    </lineage>
</organism>
<dbReference type="EC" id="2.7.11.1" evidence="3"/>
<dbReference type="InterPro" id="IPR000719">
    <property type="entry name" value="Prot_kinase_dom"/>
</dbReference>
<dbReference type="InterPro" id="IPR011009">
    <property type="entry name" value="Kinase-like_dom_sf"/>
</dbReference>
<evidence type="ECO:0000256" key="8">
    <source>
        <dbReference type="ARBA" id="ARBA00022741"/>
    </source>
</evidence>
<dbReference type="SMART" id="SM00220">
    <property type="entry name" value="S_TKc"/>
    <property type="match status" value="1"/>
</dbReference>
<gene>
    <name evidence="17" type="ORF">TTHERM_01052880</name>
</gene>
<dbReference type="InterPro" id="IPR011992">
    <property type="entry name" value="EF-hand-dom_pair"/>
</dbReference>
<dbReference type="Pfam" id="PF13499">
    <property type="entry name" value="EF-hand_7"/>
    <property type="match status" value="2"/>
</dbReference>
<accession>Q235P0</accession>
<feature type="domain" description="EF-hand" evidence="16">
    <location>
        <begin position="350"/>
        <end position="385"/>
    </location>
</feature>
<dbReference type="GO" id="GO:0005509">
    <property type="term" value="F:calcium ion binding"/>
    <property type="evidence" value="ECO:0007669"/>
    <property type="project" value="InterPro"/>
</dbReference>
<dbReference type="SMART" id="SM00054">
    <property type="entry name" value="EFh"/>
    <property type="match status" value="4"/>
</dbReference>
<dbReference type="InterPro" id="IPR002048">
    <property type="entry name" value="EF_hand_dom"/>
</dbReference>
<evidence type="ECO:0000259" key="16">
    <source>
        <dbReference type="PROSITE" id="PS50222"/>
    </source>
</evidence>
<keyword evidence="6" id="KW-0479">Metal-binding</keyword>
<evidence type="ECO:0000256" key="13">
    <source>
        <dbReference type="ARBA" id="ARBA00047899"/>
    </source>
</evidence>
<dbReference type="PROSITE" id="PS00018">
    <property type="entry name" value="EF_HAND_1"/>
    <property type="match status" value="3"/>
</dbReference>
<dbReference type="CDD" id="cd05117">
    <property type="entry name" value="STKc_CAMK"/>
    <property type="match status" value="1"/>
</dbReference>
<dbReference type="OrthoDB" id="193931at2759"/>
<dbReference type="GO" id="GO:0004674">
    <property type="term" value="F:protein serine/threonine kinase activity"/>
    <property type="evidence" value="ECO:0007669"/>
    <property type="project" value="UniProtKB-KW"/>
</dbReference>
<evidence type="ECO:0000256" key="10">
    <source>
        <dbReference type="ARBA" id="ARBA00022837"/>
    </source>
</evidence>
<evidence type="ECO:0000256" key="2">
    <source>
        <dbReference type="ARBA" id="ARBA00011245"/>
    </source>
</evidence>
<dbReference type="PANTHER" id="PTHR24349">
    <property type="entry name" value="SERINE/THREONINE-PROTEIN KINASE"/>
    <property type="match status" value="1"/>
</dbReference>
<evidence type="ECO:0000256" key="3">
    <source>
        <dbReference type="ARBA" id="ARBA00012513"/>
    </source>
</evidence>
<keyword evidence="8" id="KW-0547">Nucleotide-binding</keyword>
<comment type="catalytic activity">
    <reaction evidence="13">
        <text>L-threonyl-[protein] + ATP = O-phospho-L-threonyl-[protein] + ADP + H(+)</text>
        <dbReference type="Rhea" id="RHEA:46608"/>
        <dbReference type="Rhea" id="RHEA-COMP:11060"/>
        <dbReference type="Rhea" id="RHEA-COMP:11605"/>
        <dbReference type="ChEBI" id="CHEBI:15378"/>
        <dbReference type="ChEBI" id="CHEBI:30013"/>
        <dbReference type="ChEBI" id="CHEBI:30616"/>
        <dbReference type="ChEBI" id="CHEBI:61977"/>
        <dbReference type="ChEBI" id="CHEBI:456216"/>
        <dbReference type="EC" id="2.7.11.1"/>
    </reaction>
</comment>
<evidence type="ECO:0000256" key="9">
    <source>
        <dbReference type="ARBA" id="ARBA00022777"/>
    </source>
</evidence>
<evidence type="ECO:0000256" key="14">
    <source>
        <dbReference type="ARBA" id="ARBA00048679"/>
    </source>
</evidence>
<evidence type="ECO:0000256" key="6">
    <source>
        <dbReference type="ARBA" id="ARBA00022723"/>
    </source>
</evidence>
<dbReference type="PROSITE" id="PS00108">
    <property type="entry name" value="PROTEIN_KINASE_ST"/>
    <property type="match status" value="1"/>
</dbReference>
<dbReference type="InterPro" id="IPR018247">
    <property type="entry name" value="EF_Hand_1_Ca_BS"/>
</dbReference>
<dbReference type="SUPFAM" id="SSF47473">
    <property type="entry name" value="EF-hand"/>
    <property type="match status" value="1"/>
</dbReference>
<dbReference type="PRINTS" id="PR00450">
    <property type="entry name" value="RECOVERIN"/>
</dbReference>
<dbReference type="CDD" id="cd00051">
    <property type="entry name" value="EFh"/>
    <property type="match status" value="1"/>
</dbReference>